<evidence type="ECO:0000313" key="1">
    <source>
        <dbReference type="EMBL" id="MCI10765.1"/>
    </source>
</evidence>
<sequence length="126" mass="14491">MCVMHEFFRRRPDGTWDSVAAERVQREMDQFEEAFNAQQNALPPSERATEEIRKYNNGGPICRGPRWDIDLILASLLAVLARPVLPLNLKQLSILKRWNVDSKLRMMERRISAPISPQCNEVPASS</sequence>
<accession>A0A392PIP6</accession>
<organism evidence="1 2">
    <name type="scientific">Trifolium medium</name>
    <dbReference type="NCBI Taxonomy" id="97028"/>
    <lineage>
        <taxon>Eukaryota</taxon>
        <taxon>Viridiplantae</taxon>
        <taxon>Streptophyta</taxon>
        <taxon>Embryophyta</taxon>
        <taxon>Tracheophyta</taxon>
        <taxon>Spermatophyta</taxon>
        <taxon>Magnoliopsida</taxon>
        <taxon>eudicotyledons</taxon>
        <taxon>Gunneridae</taxon>
        <taxon>Pentapetalae</taxon>
        <taxon>rosids</taxon>
        <taxon>fabids</taxon>
        <taxon>Fabales</taxon>
        <taxon>Fabaceae</taxon>
        <taxon>Papilionoideae</taxon>
        <taxon>50 kb inversion clade</taxon>
        <taxon>NPAAA clade</taxon>
        <taxon>Hologalegina</taxon>
        <taxon>IRL clade</taxon>
        <taxon>Trifolieae</taxon>
        <taxon>Trifolium</taxon>
    </lineage>
</organism>
<protein>
    <submittedName>
        <fullName evidence="1">Uncharacterized protein</fullName>
    </submittedName>
</protein>
<keyword evidence="2" id="KW-1185">Reference proteome</keyword>
<dbReference type="Proteomes" id="UP000265520">
    <property type="component" value="Unassembled WGS sequence"/>
</dbReference>
<name>A0A392PIP6_9FABA</name>
<gene>
    <name evidence="1" type="ORF">A2U01_0031860</name>
</gene>
<reference evidence="1 2" key="1">
    <citation type="journal article" date="2018" name="Front. Plant Sci.">
        <title>Red Clover (Trifolium pratense) and Zigzag Clover (T. medium) - A Picture of Genomic Similarities and Differences.</title>
        <authorList>
            <person name="Dluhosova J."/>
            <person name="Istvanek J."/>
            <person name="Nedelnik J."/>
            <person name="Repkova J."/>
        </authorList>
    </citation>
    <scope>NUCLEOTIDE SEQUENCE [LARGE SCALE GENOMIC DNA]</scope>
    <source>
        <strain evidence="2">cv. 10/8</strain>
        <tissue evidence="1">Leaf</tissue>
    </source>
</reference>
<evidence type="ECO:0000313" key="2">
    <source>
        <dbReference type="Proteomes" id="UP000265520"/>
    </source>
</evidence>
<dbReference type="EMBL" id="LXQA010077526">
    <property type="protein sequence ID" value="MCI10765.1"/>
    <property type="molecule type" value="Genomic_DNA"/>
</dbReference>
<proteinExistence type="predicted"/>
<comment type="caution">
    <text evidence="1">The sequence shown here is derived from an EMBL/GenBank/DDBJ whole genome shotgun (WGS) entry which is preliminary data.</text>
</comment>
<dbReference type="AlphaFoldDB" id="A0A392PIP6"/>